<dbReference type="Pfam" id="PF01170">
    <property type="entry name" value="UPF0020"/>
    <property type="match status" value="1"/>
</dbReference>
<dbReference type="InterPro" id="IPR004114">
    <property type="entry name" value="THUMP_dom"/>
</dbReference>
<comment type="catalytic activity">
    <reaction evidence="6">
        <text>guanosine(2445) in 23S rRNA + S-adenosyl-L-methionine = N(2)-methylguanosine(2445) in 23S rRNA + S-adenosyl-L-homocysteine + H(+)</text>
        <dbReference type="Rhea" id="RHEA:42740"/>
        <dbReference type="Rhea" id="RHEA-COMP:10215"/>
        <dbReference type="Rhea" id="RHEA-COMP:10216"/>
        <dbReference type="ChEBI" id="CHEBI:15378"/>
        <dbReference type="ChEBI" id="CHEBI:57856"/>
        <dbReference type="ChEBI" id="CHEBI:59789"/>
        <dbReference type="ChEBI" id="CHEBI:74269"/>
        <dbReference type="ChEBI" id="CHEBI:74481"/>
        <dbReference type="EC" id="2.1.1.173"/>
    </reaction>
</comment>
<dbReference type="EMBL" id="AONB01000001">
    <property type="protein sequence ID" value="EXJ13107.1"/>
    <property type="molecule type" value="Genomic_DNA"/>
</dbReference>
<dbReference type="InterPro" id="IPR017244">
    <property type="entry name" value="23SrRNA_methyltr_KL"/>
</dbReference>
<keyword evidence="3 6" id="KW-0489">Methyltransferase</keyword>
<dbReference type="SUPFAM" id="SSF53335">
    <property type="entry name" value="S-adenosyl-L-methionine-dependent methyltransferases"/>
    <property type="match status" value="2"/>
</dbReference>
<dbReference type="Gene3D" id="3.30.750.80">
    <property type="entry name" value="RNA methyltransferase domain (HRMD) like"/>
    <property type="match status" value="1"/>
</dbReference>
<name>W9VAM3_9GAMM</name>
<evidence type="ECO:0000256" key="5">
    <source>
        <dbReference type="ARBA" id="ARBA00022691"/>
    </source>
</evidence>
<comment type="catalytic activity">
    <reaction evidence="6">
        <text>guanosine(2069) in 23S rRNA + S-adenosyl-L-methionine = N(2)-methylguanosine(2069) in 23S rRNA + S-adenosyl-L-homocysteine + H(+)</text>
        <dbReference type="Rhea" id="RHEA:43772"/>
        <dbReference type="Rhea" id="RHEA-COMP:10688"/>
        <dbReference type="Rhea" id="RHEA-COMP:10689"/>
        <dbReference type="ChEBI" id="CHEBI:15378"/>
        <dbReference type="ChEBI" id="CHEBI:57856"/>
        <dbReference type="ChEBI" id="CHEBI:59789"/>
        <dbReference type="ChEBI" id="CHEBI:74269"/>
        <dbReference type="ChEBI" id="CHEBI:74481"/>
        <dbReference type="EC" id="2.1.1.264"/>
    </reaction>
</comment>
<dbReference type="GO" id="GO:0005737">
    <property type="term" value="C:cytoplasm"/>
    <property type="evidence" value="ECO:0007669"/>
    <property type="project" value="UniProtKB-SubCell"/>
</dbReference>
<dbReference type="Proteomes" id="UP000019464">
    <property type="component" value="Unassembled WGS sequence"/>
</dbReference>
<gene>
    <name evidence="6 9" type="primary">rlmL</name>
    <name evidence="9" type="ORF">D791_00460</name>
</gene>
<dbReference type="Pfam" id="PF02926">
    <property type="entry name" value="THUMP"/>
    <property type="match status" value="1"/>
</dbReference>
<dbReference type="HAMAP" id="MF_01858">
    <property type="entry name" value="23SrRNA_methyltr_KL"/>
    <property type="match status" value="1"/>
</dbReference>
<reference evidence="10" key="1">
    <citation type="submission" date="2012-11" db="EMBL/GenBank/DDBJ databases">
        <authorList>
            <person name="Singh A."/>
            <person name="Pinnaka A.K."/>
            <person name="Vaidya B."/>
        </authorList>
    </citation>
    <scope>NUCLEOTIDE SEQUENCE [LARGE SCALE GENOMIC DNA]</scope>
    <source>
        <strain evidence="10">AK23</strain>
    </source>
</reference>
<reference evidence="9 10" key="2">
    <citation type="journal article" date="2015" name="Syst. Appl. Microbiol.">
        <title>Nitrincola nitratireducens sp. nov. isolated from a haloalkaline crater lake.</title>
        <authorList>
            <person name="Singh A."/>
            <person name="Vaidya B."/>
            <person name="Tanuku N.R."/>
            <person name="Pinnaka A.K."/>
        </authorList>
    </citation>
    <scope>NUCLEOTIDE SEQUENCE [LARGE SCALE GENOMIC DNA]</scope>
    <source>
        <strain evidence="9 10">AK23</strain>
    </source>
</reference>
<evidence type="ECO:0000313" key="10">
    <source>
        <dbReference type="Proteomes" id="UP000019464"/>
    </source>
</evidence>
<evidence type="ECO:0000256" key="4">
    <source>
        <dbReference type="ARBA" id="ARBA00022679"/>
    </source>
</evidence>
<comment type="function">
    <text evidence="6">Specifically methylates the guanine in position 2445 (m2G2445) and the guanine in position 2069 (m7G2069) of 23S rRNA.</text>
</comment>
<dbReference type="Pfam" id="PF10672">
    <property type="entry name" value="Methyltrans_SAM"/>
    <property type="match status" value="1"/>
</dbReference>
<evidence type="ECO:0000256" key="6">
    <source>
        <dbReference type="HAMAP-Rule" id="MF_01858"/>
    </source>
</evidence>
<dbReference type="PROSITE" id="PS00092">
    <property type="entry name" value="N6_MTASE"/>
    <property type="match status" value="1"/>
</dbReference>
<dbReference type="PROSITE" id="PS01261">
    <property type="entry name" value="UPF0020"/>
    <property type="match status" value="1"/>
</dbReference>
<dbReference type="PANTHER" id="PTHR47313">
    <property type="entry name" value="RIBOSOMAL RNA LARGE SUBUNIT METHYLTRANSFERASE K/L"/>
    <property type="match status" value="1"/>
</dbReference>
<dbReference type="InterPro" id="IPR002052">
    <property type="entry name" value="DNA_methylase_N6_adenine_CS"/>
</dbReference>
<keyword evidence="7" id="KW-0694">RNA-binding</keyword>
<dbReference type="GO" id="GO:0070043">
    <property type="term" value="F:rRNA (guanine-N7-)-methyltransferase activity"/>
    <property type="evidence" value="ECO:0007669"/>
    <property type="project" value="UniProtKB-UniRule"/>
</dbReference>
<comment type="caution">
    <text evidence="9">The sequence shown here is derived from an EMBL/GenBank/DDBJ whole genome shotgun (WGS) entry which is preliminary data.</text>
</comment>
<dbReference type="GO" id="GO:0003723">
    <property type="term" value="F:RNA binding"/>
    <property type="evidence" value="ECO:0007669"/>
    <property type="project" value="UniProtKB-UniRule"/>
</dbReference>
<keyword evidence="1 6" id="KW-0963">Cytoplasm</keyword>
<dbReference type="Gene3D" id="3.40.50.150">
    <property type="entry name" value="Vaccinia Virus protein VP39"/>
    <property type="match status" value="2"/>
</dbReference>
<evidence type="ECO:0000256" key="1">
    <source>
        <dbReference type="ARBA" id="ARBA00022490"/>
    </source>
</evidence>
<dbReference type="PIRSF" id="PIRSF037618">
    <property type="entry name" value="RNA_Mtase_bacteria_prd"/>
    <property type="match status" value="1"/>
</dbReference>
<dbReference type="InterPro" id="IPR019614">
    <property type="entry name" value="SAM-dep_methyl-trfase"/>
</dbReference>
<evidence type="ECO:0000256" key="3">
    <source>
        <dbReference type="ARBA" id="ARBA00022603"/>
    </source>
</evidence>
<comment type="subcellular location">
    <subcellularLocation>
        <location evidence="6">Cytoplasm</location>
    </subcellularLocation>
</comment>
<evidence type="ECO:0000256" key="7">
    <source>
        <dbReference type="PROSITE-ProRule" id="PRU00529"/>
    </source>
</evidence>
<evidence type="ECO:0000259" key="8">
    <source>
        <dbReference type="PROSITE" id="PS51165"/>
    </source>
</evidence>
<dbReference type="CDD" id="cd11715">
    <property type="entry name" value="THUMP_AdoMetMT"/>
    <property type="match status" value="1"/>
</dbReference>
<dbReference type="AlphaFoldDB" id="W9VAM3"/>
<dbReference type="InterPro" id="IPR053943">
    <property type="entry name" value="RlmKL-like_Mtase_CS"/>
</dbReference>
<accession>W9VAM3</accession>
<dbReference type="InterPro" id="IPR054170">
    <property type="entry name" value="RlmL_1st"/>
</dbReference>
<dbReference type="RefSeq" id="WP_237748474.1">
    <property type="nucleotide sequence ID" value="NZ_AONB01000001.1"/>
</dbReference>
<keyword evidence="2 6" id="KW-0698">rRNA processing</keyword>
<dbReference type="PATRIC" id="fig|1229521.3.peg.465"/>
<dbReference type="PROSITE" id="PS51165">
    <property type="entry name" value="THUMP"/>
    <property type="match status" value="1"/>
</dbReference>
<dbReference type="Gene3D" id="3.30.2130.30">
    <property type="match status" value="1"/>
</dbReference>
<dbReference type="InterPro" id="IPR029063">
    <property type="entry name" value="SAM-dependent_MTases_sf"/>
</dbReference>
<proteinExistence type="inferred from homology"/>
<protein>
    <recommendedName>
        <fullName evidence="6">Ribosomal RNA large subunit methyltransferase K/L</fullName>
    </recommendedName>
    <domain>
        <recommendedName>
            <fullName evidence="6">23S rRNA m2G2445 methyltransferase</fullName>
            <ecNumber evidence="6">2.1.1.173</ecNumber>
        </recommendedName>
        <alternativeName>
            <fullName evidence="6">rRNA (guanine-N(2)-)-methyltransferase RlmL</fullName>
        </alternativeName>
    </domain>
    <domain>
        <recommendedName>
            <fullName evidence="6">23S rRNA m7G2069 methyltransferase</fullName>
            <ecNumber evidence="6">2.1.1.264</ecNumber>
        </recommendedName>
        <alternativeName>
            <fullName evidence="6">rRNA (guanine-N(7)-)-methyltransferase RlmK</fullName>
        </alternativeName>
    </domain>
</protein>
<dbReference type="SMART" id="SM00981">
    <property type="entry name" value="THUMP"/>
    <property type="match status" value="1"/>
</dbReference>
<organism evidence="9 10">
    <name type="scientific">Nitrincola nitratireducens</name>
    <dbReference type="NCBI Taxonomy" id="1229521"/>
    <lineage>
        <taxon>Bacteria</taxon>
        <taxon>Pseudomonadati</taxon>
        <taxon>Pseudomonadota</taxon>
        <taxon>Gammaproteobacteria</taxon>
        <taxon>Oceanospirillales</taxon>
        <taxon>Oceanospirillaceae</taxon>
        <taxon>Nitrincola</taxon>
    </lineage>
</organism>
<dbReference type="STRING" id="1229521.D791_00460"/>
<comment type="similarity">
    <text evidence="6">Belongs to the methyltransferase superfamily. RlmKL family.</text>
</comment>
<dbReference type="PANTHER" id="PTHR47313:SF1">
    <property type="entry name" value="RIBOSOMAL RNA LARGE SUBUNIT METHYLTRANSFERASE K_L"/>
    <property type="match status" value="1"/>
</dbReference>
<sequence length="719" mass="80877">MPIQNDAMGISYFVTCPKGLEALLLDEINALGAISAKQTVAGVACEGDKTLGYRLCLESRLASRVLLRLAEAPAATPDALYDLVQSIDWLELMRPSGTLSVDFNGRSDAINNTHFGALKVKDAIVDQIRGATGQRPSIEKQQPDIRVNVHLAKGQATVSLDMSGESLHRRGYRQQAGEAPMKENLAAAVLLRAGWNKDVFDAVLDPMCGSGTLLIEAAMIAANIAPGLYRHQFGFTHWLTHDRGLWKELCDEAHAKAEAGKVALTAQFYGFDQDEKVLHKAKENIRRAGLSAFIRVELSELSGLQCPQDIEKGLLVTNPPYGERLGETENLMYLYQLLGQQLRSQFEGWRAAVFTSNPDLCKVMKLKAQRSYQLFNGALESRLFLYEVFAQEDRVQDEAKTLELTESAQMVANRIQKNQKNLGKWIKKEGIECYRVYDADIPEYAVAVDCYGDEVIVQEYQAPSSVDPVKAFSRFNEAVAAVAQVMNKKPQQIVVKRRKRQQGTEQYERHDTTDHFFVVTELGCKLWVNLHDYLDTGLFLDHRPVRRKIQSIAQGKNVLNLFSYTATASLHAAVGGASRTTSVDMSSTYLDWARRNFALNGLDNSNHHFVREDCFKWLERQSSAQYDLIFMDPPTFSNSKRMEGVLDVQRDHVRLIHLAMGLLKKEGLLIFSNNYRRFKLDSDALHAYEVKDVTASTIDPDFKRNAKIHCCFEIKHSQV</sequence>
<feature type="domain" description="THUMP" evidence="8">
    <location>
        <begin position="51"/>
        <end position="162"/>
    </location>
</feature>
<dbReference type="EC" id="2.1.1.264" evidence="6"/>
<keyword evidence="4 6" id="KW-0808">Transferase</keyword>
<dbReference type="EC" id="2.1.1.173" evidence="6"/>
<evidence type="ECO:0000313" key="9">
    <source>
        <dbReference type="EMBL" id="EXJ13107.1"/>
    </source>
</evidence>
<dbReference type="NCBIfam" id="NF008748">
    <property type="entry name" value="PRK11783.1"/>
    <property type="match status" value="1"/>
</dbReference>
<dbReference type="Pfam" id="PF22020">
    <property type="entry name" value="RlmL_1st"/>
    <property type="match status" value="1"/>
</dbReference>
<evidence type="ECO:0000256" key="2">
    <source>
        <dbReference type="ARBA" id="ARBA00022552"/>
    </source>
</evidence>
<dbReference type="InterPro" id="IPR000241">
    <property type="entry name" value="RlmKL-like_Mtase"/>
</dbReference>
<keyword evidence="10" id="KW-1185">Reference proteome</keyword>
<keyword evidence="5 6" id="KW-0949">S-adenosyl-L-methionine</keyword>
<dbReference type="CDD" id="cd02440">
    <property type="entry name" value="AdoMet_MTases"/>
    <property type="match status" value="1"/>
</dbReference>
<dbReference type="GO" id="GO:0052915">
    <property type="term" value="F:23S rRNA (guanine(2445)-N(2))-methyltransferase activity"/>
    <property type="evidence" value="ECO:0007669"/>
    <property type="project" value="UniProtKB-UniRule"/>
</dbReference>